<dbReference type="Proteomes" id="UP000786185">
    <property type="component" value="Unassembled WGS sequence"/>
</dbReference>
<evidence type="ECO:0000313" key="5">
    <source>
        <dbReference type="Proteomes" id="UP000256923"/>
    </source>
</evidence>
<accession>A0A290PQH5</accession>
<evidence type="ECO:0000313" key="3">
    <source>
        <dbReference type="EMBL" id="MBF4375072.1"/>
    </source>
</evidence>
<evidence type="ECO:0000313" key="6">
    <source>
        <dbReference type="Proteomes" id="UP000722957"/>
    </source>
</evidence>
<name>A0A290PQH5_VIBAN</name>
<keyword evidence="7" id="KW-1185">Reference proteome</keyword>
<dbReference type="Proteomes" id="UP000726136">
    <property type="component" value="Unassembled WGS sequence"/>
</dbReference>
<dbReference type="EMBL" id="CP034672">
    <property type="protein sequence ID" value="AZS24743.1"/>
    <property type="molecule type" value="Genomic_DNA"/>
</dbReference>
<dbReference type="EMBL" id="RDOM01000112">
    <property type="protein sequence ID" value="MBF4274183.1"/>
    <property type="molecule type" value="Genomic_DNA"/>
</dbReference>
<dbReference type="AlphaFoldDB" id="A0A290PQH5"/>
<dbReference type="Proteomes" id="UP000722957">
    <property type="component" value="Unassembled WGS sequence"/>
</dbReference>
<dbReference type="GO" id="GO:0016740">
    <property type="term" value="F:transferase activity"/>
    <property type="evidence" value="ECO:0007669"/>
    <property type="project" value="UniProtKB-KW"/>
</dbReference>
<protein>
    <submittedName>
        <fullName evidence="2">Glycosyl transferase</fullName>
    </submittedName>
</protein>
<sequence length="29" mass="3375">MKAIIKHKRVMDPECLLKVLGSLYLRECS</sequence>
<organism evidence="2 6">
    <name type="scientific">Vibrio anguillarum</name>
    <name type="common">Listonella anguillarum</name>
    <dbReference type="NCBI Taxonomy" id="55601"/>
    <lineage>
        <taxon>Bacteria</taxon>
        <taxon>Pseudomonadati</taxon>
        <taxon>Pseudomonadota</taxon>
        <taxon>Gammaproteobacteria</taxon>
        <taxon>Vibrionales</taxon>
        <taxon>Vibrionaceae</taxon>
        <taxon>Vibrio</taxon>
    </lineage>
</organism>
<evidence type="ECO:0000313" key="4">
    <source>
        <dbReference type="EMBL" id="MBF4434695.1"/>
    </source>
</evidence>
<proteinExistence type="predicted"/>
<reference evidence="6 7" key="2">
    <citation type="journal article" date="2021" name="PeerJ">
        <title>Analysis of 44 Vibrio anguillarum genomes reveals high genetic diversity.</title>
        <authorList>
            <person name="Hansen M.J."/>
            <person name="Dalsgaard I."/>
        </authorList>
    </citation>
    <scope>NUCLEOTIDE SEQUENCE [LARGE SCALE GENOMIC DNA]</scope>
    <source>
        <strain evidence="3 7">040915-1/1B</strain>
        <strain evidence="2 6">17-16730-2A</strain>
        <strain evidence="4">850617-1/1</strain>
    </source>
</reference>
<gene>
    <name evidence="1" type="ORF">DYL72_06475</name>
    <name evidence="2" type="ORF">EAY07_19630</name>
    <name evidence="3" type="ORF">EAY46_18610</name>
    <name evidence="4" type="ORF">ERJ77_09245</name>
</gene>
<evidence type="ECO:0000313" key="2">
    <source>
        <dbReference type="EMBL" id="MBF4274183.1"/>
    </source>
</evidence>
<dbReference type="EMBL" id="RDPI01000043">
    <property type="protein sequence ID" value="MBF4375072.1"/>
    <property type="molecule type" value="Genomic_DNA"/>
</dbReference>
<keyword evidence="2" id="KW-0808">Transferase</keyword>
<dbReference type="Proteomes" id="UP000256923">
    <property type="component" value="Chromosome 1"/>
</dbReference>
<reference evidence="1 5" key="1">
    <citation type="submission" date="2018-12" db="EMBL/GenBank/DDBJ databases">
        <title>Characterization and Draft Genome of Vibrio anguillarum J360 Marine Pathogen Isolated from an Outbreak in Lumpfish (Cyclopterus lumpus).</title>
        <authorList>
            <person name="Vasquez J.I."/>
            <person name="Cao T."/>
            <person name="Chakraborty S."/>
            <person name="Gnanagobal H."/>
            <person name="Wescot J."/>
            <person name="Boyce D."/>
            <person name="Santander J."/>
        </authorList>
    </citation>
    <scope>NUCLEOTIDE SEQUENCE [LARGE SCALE GENOMIC DNA]</scope>
    <source>
        <strain evidence="1 5">J360</strain>
    </source>
</reference>
<evidence type="ECO:0000313" key="1">
    <source>
        <dbReference type="EMBL" id="AZS24743.1"/>
    </source>
</evidence>
<dbReference type="EMBL" id="SCLC01000005">
    <property type="protein sequence ID" value="MBF4434695.1"/>
    <property type="molecule type" value="Genomic_DNA"/>
</dbReference>
<evidence type="ECO:0000313" key="7">
    <source>
        <dbReference type="Proteomes" id="UP000726136"/>
    </source>
</evidence>